<evidence type="ECO:0000256" key="8">
    <source>
        <dbReference type="ARBA" id="ARBA00023065"/>
    </source>
</evidence>
<evidence type="ECO:0000256" key="6">
    <source>
        <dbReference type="ARBA" id="ARBA00022989"/>
    </source>
</evidence>
<reference evidence="16" key="1">
    <citation type="submission" date="2022-11" db="UniProtKB">
        <authorList>
            <consortium name="WormBaseParasite"/>
        </authorList>
    </citation>
    <scope>IDENTIFICATION</scope>
</reference>
<organism evidence="15 16">
    <name type="scientific">Acrobeloides nanus</name>
    <dbReference type="NCBI Taxonomy" id="290746"/>
    <lineage>
        <taxon>Eukaryota</taxon>
        <taxon>Metazoa</taxon>
        <taxon>Ecdysozoa</taxon>
        <taxon>Nematoda</taxon>
        <taxon>Chromadorea</taxon>
        <taxon>Rhabditida</taxon>
        <taxon>Tylenchina</taxon>
        <taxon>Cephalobomorpha</taxon>
        <taxon>Cephaloboidea</taxon>
        <taxon>Cephalobidae</taxon>
        <taxon>Acrobeloides</taxon>
    </lineage>
</organism>
<keyword evidence="9 14" id="KW-0472">Membrane</keyword>
<dbReference type="GO" id="GO:0005886">
    <property type="term" value="C:plasma membrane"/>
    <property type="evidence" value="ECO:0007669"/>
    <property type="project" value="TreeGrafter"/>
</dbReference>
<evidence type="ECO:0000256" key="1">
    <source>
        <dbReference type="ARBA" id="ARBA00004141"/>
    </source>
</evidence>
<evidence type="ECO:0000256" key="14">
    <source>
        <dbReference type="SAM" id="Phobius"/>
    </source>
</evidence>
<evidence type="ECO:0000256" key="10">
    <source>
        <dbReference type="ARBA" id="ARBA00023180"/>
    </source>
</evidence>
<dbReference type="PANTHER" id="PTHR11690:SF282">
    <property type="entry name" value="DEGENERIN-LIKE PROTEIN ASIC-1"/>
    <property type="match status" value="1"/>
</dbReference>
<dbReference type="AlphaFoldDB" id="A0A914E4I4"/>
<sequence>MAQRSPQFCKGVGDSFSEFAEQTSAHAIPRAYNSRSCFKKILWLLLFFICFSAFSFQAVLIIQRFLRNDIIVGVEMKFENIPFPSVTVCNLNPYKNSLARTLGPVQDTVINSGIGFNGTKRMERYE</sequence>
<evidence type="ECO:0000256" key="3">
    <source>
        <dbReference type="ARBA" id="ARBA00022448"/>
    </source>
</evidence>
<keyword evidence="10" id="KW-0325">Glycoprotein</keyword>
<evidence type="ECO:0000256" key="13">
    <source>
        <dbReference type="RuleBase" id="RU000679"/>
    </source>
</evidence>
<evidence type="ECO:0000256" key="5">
    <source>
        <dbReference type="ARBA" id="ARBA00022692"/>
    </source>
</evidence>
<evidence type="ECO:0000256" key="2">
    <source>
        <dbReference type="ARBA" id="ARBA00007193"/>
    </source>
</evidence>
<proteinExistence type="inferred from homology"/>
<keyword evidence="3 13" id="KW-0813">Transport</keyword>
<keyword evidence="11 13" id="KW-0739">Sodium transport</keyword>
<keyword evidence="8 13" id="KW-0406">Ion transport</keyword>
<evidence type="ECO:0000256" key="9">
    <source>
        <dbReference type="ARBA" id="ARBA00023136"/>
    </source>
</evidence>
<evidence type="ECO:0000256" key="4">
    <source>
        <dbReference type="ARBA" id="ARBA00022461"/>
    </source>
</evidence>
<feature type="transmembrane region" description="Helical" evidence="14">
    <location>
        <begin position="41"/>
        <end position="62"/>
    </location>
</feature>
<dbReference type="Proteomes" id="UP000887540">
    <property type="component" value="Unplaced"/>
</dbReference>
<accession>A0A914E4I4</accession>
<keyword evidence="6 14" id="KW-1133">Transmembrane helix</keyword>
<keyword evidence="7" id="KW-0915">Sodium</keyword>
<protein>
    <submittedName>
        <fullName evidence="16">Uncharacterized protein</fullName>
    </submittedName>
</protein>
<evidence type="ECO:0000256" key="12">
    <source>
        <dbReference type="ARBA" id="ARBA00023303"/>
    </source>
</evidence>
<keyword evidence="12 13" id="KW-0407">Ion channel</keyword>
<dbReference type="PANTHER" id="PTHR11690">
    <property type="entry name" value="AMILORIDE-SENSITIVE SODIUM CHANNEL-RELATED"/>
    <property type="match status" value="1"/>
</dbReference>
<evidence type="ECO:0000256" key="11">
    <source>
        <dbReference type="ARBA" id="ARBA00023201"/>
    </source>
</evidence>
<dbReference type="GO" id="GO:0015280">
    <property type="term" value="F:ligand-gated sodium channel activity"/>
    <property type="evidence" value="ECO:0007669"/>
    <property type="project" value="TreeGrafter"/>
</dbReference>
<dbReference type="Pfam" id="PF00858">
    <property type="entry name" value="ASC"/>
    <property type="match status" value="1"/>
</dbReference>
<evidence type="ECO:0000313" key="16">
    <source>
        <dbReference type="WBParaSite" id="ACRNAN_scaffold5641.g26851.t1"/>
    </source>
</evidence>
<evidence type="ECO:0000313" key="15">
    <source>
        <dbReference type="Proteomes" id="UP000887540"/>
    </source>
</evidence>
<evidence type="ECO:0000256" key="7">
    <source>
        <dbReference type="ARBA" id="ARBA00023053"/>
    </source>
</evidence>
<dbReference type="InterPro" id="IPR001873">
    <property type="entry name" value="ENaC"/>
</dbReference>
<comment type="similarity">
    <text evidence="2 13">Belongs to the amiloride-sensitive sodium channel (TC 1.A.6) family.</text>
</comment>
<keyword evidence="4 13" id="KW-0894">Sodium channel</keyword>
<dbReference type="WBParaSite" id="ACRNAN_scaffold5641.g26851.t1">
    <property type="protein sequence ID" value="ACRNAN_scaffold5641.g26851.t1"/>
    <property type="gene ID" value="ACRNAN_scaffold5641.g26851"/>
</dbReference>
<keyword evidence="15" id="KW-1185">Reference proteome</keyword>
<name>A0A914E4I4_9BILA</name>
<comment type="subcellular location">
    <subcellularLocation>
        <location evidence="1">Membrane</location>
        <topology evidence="1">Multi-pass membrane protein</topology>
    </subcellularLocation>
</comment>
<dbReference type="PRINTS" id="PR01078">
    <property type="entry name" value="AMINACHANNEL"/>
</dbReference>
<keyword evidence="5 13" id="KW-0812">Transmembrane</keyword>